<evidence type="ECO:0000313" key="5">
    <source>
        <dbReference type="EMBL" id="KAK7792647.1"/>
    </source>
</evidence>
<dbReference type="Proteomes" id="UP001378592">
    <property type="component" value="Unassembled WGS sequence"/>
</dbReference>
<feature type="region of interest" description="Disordered" evidence="3">
    <location>
        <begin position="205"/>
        <end position="516"/>
    </location>
</feature>
<sequence length="652" mass="71056">MGRRSINTTKSGKYMNPTDQARKEARKKELKKNKKQRQMVRAAVLKGKDPVQLIAEMEKIDQMEYNVLQPPPLNEKVLKDKRKKLKETLDRVMTMYDKDDPEKWAELKRMEVEYEKRRMAMVTYAESVRHAQQVQVDDIPLPTLQLPNDPSLYMGLPSQIPLPTDVPNPLLGIGLPHAVLPGLTAVPQPSVPLPPTHGILKKTSAYTSLTPKKKKPPGVPPGPPPDLSDDEEEVAKQADDGYSSEREPALNEPDIQAKLAAVAGLPPPRQRVIRFADDENSQDDNLSKGSENRKDKEKDTESTGESGAAPPPAPKPTTLQQKMLAMAGQDIDQFMREMEEVHRKREQDRAADLTARLSLLEGEPQEEDGKQTNAPPPTNGSSVPSKPQNSESDESQILQPPGTGTTDLSLPPPNIASVPPTSQTTNTSSTVTSVLPPAPPLGLPPMMFRPPPLRPGLPPPLRLPPGPPPGRPGLPPGPPPGLPPRLGLRLPPGPPPGIPPRMLRLPGPPPRLPSGLPIPGLTLPTSAGPTPLTSIQIPSTGSAALATPNVLSAAPQLINRTRTEAGTTETPKKQQGATIEAKPQIRNLSADVTRFLPTALRVKREDKRRKDIKSLLPESRQEALVPKPTPVQSQQTKDDAYMQFMREMEGLL</sequence>
<evidence type="ECO:0000256" key="3">
    <source>
        <dbReference type="SAM" id="MobiDB-lite"/>
    </source>
</evidence>
<keyword evidence="2" id="KW-0539">Nucleus</keyword>
<dbReference type="GO" id="GO:0005681">
    <property type="term" value="C:spliceosomal complex"/>
    <property type="evidence" value="ECO:0007669"/>
    <property type="project" value="TreeGrafter"/>
</dbReference>
<feature type="domain" description="Wbp11/ELF5/Saf1 N-terminal" evidence="4">
    <location>
        <begin position="12"/>
        <end position="93"/>
    </location>
</feature>
<comment type="caution">
    <text evidence="5">The sequence shown here is derived from an EMBL/GenBank/DDBJ whole genome shotgun (WGS) entry which is preliminary data.</text>
</comment>
<dbReference type="PANTHER" id="PTHR13361:SF1">
    <property type="entry name" value="WW DOMAIN-BINDING PROTEIN 11"/>
    <property type="match status" value="1"/>
</dbReference>
<feature type="compositionally biased region" description="Basic and acidic residues" evidence="3">
    <location>
        <begin position="290"/>
        <end position="301"/>
    </location>
</feature>
<feature type="compositionally biased region" description="Pro residues" evidence="3">
    <location>
        <begin position="217"/>
        <end position="226"/>
    </location>
</feature>
<feature type="compositionally biased region" description="Basic and acidic residues" evidence="3">
    <location>
        <begin position="333"/>
        <end position="351"/>
    </location>
</feature>
<dbReference type="GO" id="GO:0006396">
    <property type="term" value="P:RNA processing"/>
    <property type="evidence" value="ECO:0007669"/>
    <property type="project" value="InterPro"/>
</dbReference>
<comment type="subcellular location">
    <subcellularLocation>
        <location evidence="1">Nucleus</location>
    </subcellularLocation>
</comment>
<dbReference type="EMBL" id="JAZDUA010000436">
    <property type="protein sequence ID" value="KAK7792647.1"/>
    <property type="molecule type" value="Genomic_DNA"/>
</dbReference>
<feature type="compositionally biased region" description="Low complexity" evidence="3">
    <location>
        <begin position="417"/>
        <end position="435"/>
    </location>
</feature>
<feature type="compositionally biased region" description="Basic residues" evidence="3">
    <location>
        <begin position="28"/>
        <end position="38"/>
    </location>
</feature>
<keyword evidence="6" id="KW-1185">Reference proteome</keyword>
<name>A0AAN9V8V1_9ORTH</name>
<feature type="compositionally biased region" description="Pro residues" evidence="3">
    <location>
        <begin position="436"/>
        <end position="483"/>
    </location>
</feature>
<feature type="compositionally biased region" description="Basic and acidic residues" evidence="3">
    <location>
        <begin position="234"/>
        <end position="249"/>
    </location>
</feature>
<proteinExistence type="predicted"/>
<feature type="region of interest" description="Disordered" evidence="3">
    <location>
        <begin position="1"/>
        <end position="40"/>
    </location>
</feature>
<dbReference type="Pfam" id="PF09429">
    <property type="entry name" value="Wbp11"/>
    <property type="match status" value="1"/>
</dbReference>
<accession>A0AAN9V8V1</accession>
<dbReference type="AlphaFoldDB" id="A0AAN9V8V1"/>
<dbReference type="InterPro" id="IPR019007">
    <property type="entry name" value="Wbp11/ELF5/Saf1_N"/>
</dbReference>
<gene>
    <name evidence="5" type="ORF">R5R35_005106</name>
</gene>
<feature type="compositionally biased region" description="Polar residues" evidence="3">
    <location>
        <begin position="1"/>
        <end position="11"/>
    </location>
</feature>
<evidence type="ECO:0000256" key="2">
    <source>
        <dbReference type="ARBA" id="ARBA00023242"/>
    </source>
</evidence>
<evidence type="ECO:0000256" key="1">
    <source>
        <dbReference type="ARBA" id="ARBA00004123"/>
    </source>
</evidence>
<evidence type="ECO:0000313" key="6">
    <source>
        <dbReference type="Proteomes" id="UP001378592"/>
    </source>
</evidence>
<feature type="region of interest" description="Disordered" evidence="3">
    <location>
        <begin position="606"/>
        <end position="637"/>
    </location>
</feature>
<dbReference type="PANTHER" id="PTHR13361">
    <property type="entry name" value="WW DOMAIN-BINDING PROTEIN 11"/>
    <property type="match status" value="1"/>
</dbReference>
<evidence type="ECO:0000259" key="4">
    <source>
        <dbReference type="Pfam" id="PF09429"/>
    </source>
</evidence>
<protein>
    <recommendedName>
        <fullName evidence="4">Wbp11/ELF5/Saf1 N-terminal domain-containing protein</fullName>
    </recommendedName>
</protein>
<feature type="compositionally biased region" description="Polar residues" evidence="3">
    <location>
        <begin position="379"/>
        <end position="408"/>
    </location>
</feature>
<reference evidence="5 6" key="1">
    <citation type="submission" date="2024-03" db="EMBL/GenBank/DDBJ databases">
        <title>The genome assembly and annotation of the cricket Gryllus longicercus Weissman &amp; Gray.</title>
        <authorList>
            <person name="Szrajer S."/>
            <person name="Gray D."/>
            <person name="Ylla G."/>
        </authorList>
    </citation>
    <scope>NUCLEOTIDE SEQUENCE [LARGE SCALE GENOMIC DNA]</scope>
    <source>
        <strain evidence="5">DAG 2021-001</strain>
        <tissue evidence="5">Whole body minus gut</tissue>
    </source>
</reference>
<organism evidence="5 6">
    <name type="scientific">Gryllus longicercus</name>
    <dbReference type="NCBI Taxonomy" id="2509291"/>
    <lineage>
        <taxon>Eukaryota</taxon>
        <taxon>Metazoa</taxon>
        <taxon>Ecdysozoa</taxon>
        <taxon>Arthropoda</taxon>
        <taxon>Hexapoda</taxon>
        <taxon>Insecta</taxon>
        <taxon>Pterygota</taxon>
        <taxon>Neoptera</taxon>
        <taxon>Polyneoptera</taxon>
        <taxon>Orthoptera</taxon>
        <taxon>Ensifera</taxon>
        <taxon>Gryllidea</taxon>
        <taxon>Grylloidea</taxon>
        <taxon>Gryllidae</taxon>
        <taxon>Gryllinae</taxon>
        <taxon>Gryllus</taxon>
    </lineage>
</organism>